<dbReference type="InterPro" id="IPR029044">
    <property type="entry name" value="Nucleotide-diphossugar_trans"/>
</dbReference>
<sequence>MDLTFRTINEIGVSIIMPTFNRSSFIGRAIKSVYEQTLSEWELIIINDGGNDRTEDVVQRFENDNRVRYYENLSNQGLGYSLNKGISLAKYNYIAYLPADDVYYSSHLATLFETLTGNQQAILSYSGVKYDYLDSSGRSSGKVALGGVPGRGLQLVQVMHRKTKKNWLERKELVTDDLDRMYWDTLREHGVFCPSKRISAEWVTHPNQRHRIINEQLDGGIYKYKQHYGVKYPVRFQSRSGNYIDEIKKKQELSKVDSTVSSEPLKILLVGELAYNAERICALEERGHTLYGLWMRDPYFYNTTGPLHFGSVIDVPFGQWKEKIQEIQPDIIYGLLNHPAVPFVHEVMSANRQIPFVWHFKESPFYCRQLGIWDLLVDLFEKAQGRIFINHESKLWFDQFLNNDETESMILDGDLPLGQYFKATEAPLLSDQDHEVHTVIPGRPFGLKPEDVGELARHKVHVHLYGDFINNSYRGWVTKSQMLAKDYFHVHPHCDAENWTSEYSKYDAGWLHVFDSANFGEVMRMDWPDLNLPARMSTLAAAGLPMIQKSNAMHMVASQTLTKRLNMGIYFETFYELAAKLKDKRTMIKITQDVKNNKREFSFDFHADRLIDFFRLVIKKNIKTN</sequence>
<dbReference type="GO" id="GO:0016757">
    <property type="term" value="F:glycosyltransferase activity"/>
    <property type="evidence" value="ECO:0007669"/>
    <property type="project" value="UniProtKB-KW"/>
</dbReference>
<evidence type="ECO:0000313" key="2">
    <source>
        <dbReference type="EMBL" id="MFB5945714.1"/>
    </source>
</evidence>
<dbReference type="EMBL" id="JBBVGT010000002">
    <property type="protein sequence ID" value="MFB5945714.1"/>
    <property type="molecule type" value="Genomic_DNA"/>
</dbReference>
<feature type="domain" description="Glycosyltransferase 2-like" evidence="1">
    <location>
        <begin position="14"/>
        <end position="134"/>
    </location>
</feature>
<name>A0ABV5CDW0_9SPHI</name>
<accession>A0ABV5CDW0</accession>
<dbReference type="Proteomes" id="UP001580928">
    <property type="component" value="Unassembled WGS sequence"/>
</dbReference>
<dbReference type="InterPro" id="IPR050834">
    <property type="entry name" value="Glycosyltransf_2"/>
</dbReference>
<dbReference type="Pfam" id="PF00535">
    <property type="entry name" value="Glycos_transf_2"/>
    <property type="match status" value="1"/>
</dbReference>
<organism evidence="2 3">
    <name type="scientific">Albibacterium profundi</name>
    <dbReference type="NCBI Taxonomy" id="3134906"/>
    <lineage>
        <taxon>Bacteria</taxon>
        <taxon>Pseudomonadati</taxon>
        <taxon>Bacteroidota</taxon>
        <taxon>Sphingobacteriia</taxon>
        <taxon>Sphingobacteriales</taxon>
        <taxon>Sphingobacteriaceae</taxon>
        <taxon>Albibacterium</taxon>
    </lineage>
</organism>
<comment type="caution">
    <text evidence="2">The sequence shown here is derived from an EMBL/GenBank/DDBJ whole genome shotgun (WGS) entry which is preliminary data.</text>
</comment>
<reference evidence="2 3" key="1">
    <citation type="submission" date="2024-04" db="EMBL/GenBank/DDBJ databases">
        <title>Albibacterium profundi sp. nov., isolated from sediment of the Challenger Deep of Mariana Trench.</title>
        <authorList>
            <person name="Wang Y."/>
        </authorList>
    </citation>
    <scope>NUCLEOTIDE SEQUENCE [LARGE SCALE GENOMIC DNA]</scope>
    <source>
        <strain evidence="2 3">RHL897</strain>
    </source>
</reference>
<dbReference type="Gene3D" id="3.40.50.2000">
    <property type="entry name" value="Glycogen Phosphorylase B"/>
    <property type="match status" value="1"/>
</dbReference>
<keyword evidence="3" id="KW-1185">Reference proteome</keyword>
<dbReference type="InterPro" id="IPR001173">
    <property type="entry name" value="Glyco_trans_2-like"/>
</dbReference>
<dbReference type="PANTHER" id="PTHR43685:SF2">
    <property type="entry name" value="GLYCOSYLTRANSFERASE 2-LIKE DOMAIN-CONTAINING PROTEIN"/>
    <property type="match status" value="1"/>
</dbReference>
<dbReference type="RefSeq" id="WP_375557248.1">
    <property type="nucleotide sequence ID" value="NZ_JBBVGT010000002.1"/>
</dbReference>
<gene>
    <name evidence="2" type="ORF">WKR92_07700</name>
</gene>
<dbReference type="EC" id="2.4.-.-" evidence="2"/>
<keyword evidence="2" id="KW-0328">Glycosyltransferase</keyword>
<dbReference type="SUPFAM" id="SSF53448">
    <property type="entry name" value="Nucleotide-diphospho-sugar transferases"/>
    <property type="match status" value="1"/>
</dbReference>
<evidence type="ECO:0000313" key="3">
    <source>
        <dbReference type="Proteomes" id="UP001580928"/>
    </source>
</evidence>
<keyword evidence="2" id="KW-0808">Transferase</keyword>
<dbReference type="Gene3D" id="3.90.550.10">
    <property type="entry name" value="Spore Coat Polysaccharide Biosynthesis Protein SpsA, Chain A"/>
    <property type="match status" value="1"/>
</dbReference>
<evidence type="ECO:0000259" key="1">
    <source>
        <dbReference type="Pfam" id="PF00535"/>
    </source>
</evidence>
<dbReference type="CDD" id="cd00761">
    <property type="entry name" value="Glyco_tranf_GTA_type"/>
    <property type="match status" value="1"/>
</dbReference>
<proteinExistence type="predicted"/>
<protein>
    <submittedName>
        <fullName evidence="2">Glycosyltransferase family A protein</fullName>
        <ecNumber evidence="2">2.4.-.-</ecNumber>
    </submittedName>
</protein>
<dbReference type="PANTHER" id="PTHR43685">
    <property type="entry name" value="GLYCOSYLTRANSFERASE"/>
    <property type="match status" value="1"/>
</dbReference>